<evidence type="ECO:0000313" key="8">
    <source>
        <dbReference type="EMBL" id="CAI0451268.1"/>
    </source>
</evidence>
<evidence type="ECO:0000256" key="3">
    <source>
        <dbReference type="ARBA" id="ARBA00013011"/>
    </source>
</evidence>
<dbReference type="InterPro" id="IPR013328">
    <property type="entry name" value="6PGD_dom2"/>
</dbReference>
<dbReference type="Pfam" id="PF00393">
    <property type="entry name" value="6PGD"/>
    <property type="match status" value="1"/>
</dbReference>
<evidence type="ECO:0000256" key="2">
    <source>
        <dbReference type="ARBA" id="ARBA00008419"/>
    </source>
</evidence>
<dbReference type="SUPFAM" id="SSF48179">
    <property type="entry name" value="6-phosphogluconate dehydrogenase C-terminal domain-like"/>
    <property type="match status" value="1"/>
</dbReference>
<keyword evidence="6" id="KW-0570">Pentose shunt</keyword>
<comment type="caution">
    <text evidence="8">The sequence shown here is derived from an EMBL/GenBank/DDBJ whole genome shotgun (WGS) entry which is preliminary data.</text>
</comment>
<dbReference type="GO" id="GO:0004616">
    <property type="term" value="F:phosphogluconate dehydrogenase (decarboxylating) activity"/>
    <property type="evidence" value="ECO:0007669"/>
    <property type="project" value="UniProtKB-EC"/>
</dbReference>
<feature type="domain" description="6-phosphogluconate dehydrogenase C-terminal" evidence="7">
    <location>
        <begin position="1"/>
        <end position="108"/>
    </location>
</feature>
<dbReference type="Gene3D" id="1.20.5.320">
    <property type="entry name" value="6-Phosphogluconate Dehydrogenase, domain 3"/>
    <property type="match status" value="1"/>
</dbReference>
<dbReference type="EC" id="1.1.1.44" evidence="3"/>
<dbReference type="EMBL" id="CAMGYJ010000007">
    <property type="protein sequence ID" value="CAI0451274.1"/>
    <property type="molecule type" value="Genomic_DNA"/>
</dbReference>
<name>A0AAV0MY95_9ROSI</name>
<reference evidence="8" key="1">
    <citation type="submission" date="2022-08" db="EMBL/GenBank/DDBJ databases">
        <authorList>
            <person name="Gutierrez-Valencia J."/>
        </authorList>
    </citation>
    <scope>NUCLEOTIDE SEQUENCE</scope>
</reference>
<proteinExistence type="inferred from homology"/>
<sequence length="116" mass="13421">MNLIRAKSVEKGWGLKLGELARIWKGGCIIRAVFLDRIKKAYDRNPELSNLLVDPEFAKEIIERQTAWRRVVCLAVSSGVSTPAQRDYFGAHTYERTDMEGSFHTEWFKIARQSKY</sequence>
<comment type="pathway">
    <text evidence="1">Carbohydrate degradation; pentose phosphate pathway; D-ribulose 5-phosphate from D-glucose 6-phosphate (oxidative stage): step 3/3.</text>
</comment>
<evidence type="ECO:0000256" key="5">
    <source>
        <dbReference type="ARBA" id="ARBA00023064"/>
    </source>
</evidence>
<dbReference type="PANTHER" id="PTHR11811">
    <property type="entry name" value="6-PHOSPHOGLUCONATE DEHYDROGENASE"/>
    <property type="match status" value="1"/>
</dbReference>
<keyword evidence="4" id="KW-0560">Oxidoreductase</keyword>
<dbReference type="AlphaFoldDB" id="A0AAV0MY95"/>
<comment type="similarity">
    <text evidence="2">Belongs to the 6-phosphogluconate dehydrogenase family.</text>
</comment>
<keyword evidence="5" id="KW-0311">Gluconate utilization</keyword>
<dbReference type="InterPro" id="IPR008927">
    <property type="entry name" value="6-PGluconate_DH-like_C_sf"/>
</dbReference>
<dbReference type="EMBL" id="CAMGYJ010000007">
    <property type="protein sequence ID" value="CAI0451268.1"/>
    <property type="molecule type" value="Genomic_DNA"/>
</dbReference>
<dbReference type="InterPro" id="IPR006183">
    <property type="entry name" value="Pgluconate_DH"/>
</dbReference>
<keyword evidence="9" id="KW-1185">Reference proteome</keyword>
<dbReference type="InterPro" id="IPR006114">
    <property type="entry name" value="6PGDH_C"/>
</dbReference>
<protein>
    <recommendedName>
        <fullName evidence="3">phosphogluconate dehydrogenase (NADP(+)-dependent, decarboxylating)</fullName>
        <ecNumber evidence="3">1.1.1.44</ecNumber>
    </recommendedName>
</protein>
<dbReference type="Gene3D" id="1.10.1040.10">
    <property type="entry name" value="N-(1-d-carboxylethyl)-l-norvaline Dehydrogenase, domain 2"/>
    <property type="match status" value="1"/>
</dbReference>
<dbReference type="GO" id="GO:0006098">
    <property type="term" value="P:pentose-phosphate shunt"/>
    <property type="evidence" value="ECO:0007669"/>
    <property type="project" value="UniProtKB-KW"/>
</dbReference>
<organism evidence="8 9">
    <name type="scientific">Linum tenue</name>
    <dbReference type="NCBI Taxonomy" id="586396"/>
    <lineage>
        <taxon>Eukaryota</taxon>
        <taxon>Viridiplantae</taxon>
        <taxon>Streptophyta</taxon>
        <taxon>Embryophyta</taxon>
        <taxon>Tracheophyta</taxon>
        <taxon>Spermatophyta</taxon>
        <taxon>Magnoliopsida</taxon>
        <taxon>eudicotyledons</taxon>
        <taxon>Gunneridae</taxon>
        <taxon>Pentapetalae</taxon>
        <taxon>rosids</taxon>
        <taxon>fabids</taxon>
        <taxon>Malpighiales</taxon>
        <taxon>Linaceae</taxon>
        <taxon>Linum</taxon>
    </lineage>
</organism>
<evidence type="ECO:0000256" key="1">
    <source>
        <dbReference type="ARBA" id="ARBA00004874"/>
    </source>
</evidence>
<evidence type="ECO:0000313" key="9">
    <source>
        <dbReference type="Proteomes" id="UP001154282"/>
    </source>
</evidence>
<evidence type="ECO:0000256" key="4">
    <source>
        <dbReference type="ARBA" id="ARBA00023002"/>
    </source>
</evidence>
<gene>
    <name evidence="8" type="ORF">LITE_LOCUS30809</name>
</gene>
<accession>A0AAV0MY95</accession>
<dbReference type="Proteomes" id="UP001154282">
    <property type="component" value="Unassembled WGS sequence"/>
</dbReference>
<evidence type="ECO:0000256" key="6">
    <source>
        <dbReference type="ARBA" id="ARBA00023126"/>
    </source>
</evidence>
<dbReference type="SMART" id="SM01350">
    <property type="entry name" value="6PGD"/>
    <property type="match status" value="1"/>
</dbReference>
<evidence type="ECO:0000259" key="7">
    <source>
        <dbReference type="SMART" id="SM01350"/>
    </source>
</evidence>
<dbReference type="GO" id="GO:0019521">
    <property type="term" value="P:D-gluconate metabolic process"/>
    <property type="evidence" value="ECO:0007669"/>
    <property type="project" value="UniProtKB-KW"/>
</dbReference>